<accession>A0A4R6WJY9</accession>
<dbReference type="RefSeq" id="WP_133583040.1">
    <property type="nucleotide sequence ID" value="NZ_SNYV01000011.1"/>
</dbReference>
<organism evidence="1 2">
    <name type="scientific">Sphingobacterium yanglingense</name>
    <dbReference type="NCBI Taxonomy" id="1437280"/>
    <lineage>
        <taxon>Bacteria</taxon>
        <taxon>Pseudomonadati</taxon>
        <taxon>Bacteroidota</taxon>
        <taxon>Sphingobacteriia</taxon>
        <taxon>Sphingobacteriales</taxon>
        <taxon>Sphingobacteriaceae</taxon>
        <taxon>Sphingobacterium</taxon>
    </lineage>
</organism>
<protein>
    <submittedName>
        <fullName evidence="1">Uncharacterized protein</fullName>
    </submittedName>
</protein>
<dbReference type="AlphaFoldDB" id="A0A4R6WJY9"/>
<proteinExistence type="predicted"/>
<evidence type="ECO:0000313" key="2">
    <source>
        <dbReference type="Proteomes" id="UP000295292"/>
    </source>
</evidence>
<evidence type="ECO:0000313" key="1">
    <source>
        <dbReference type="EMBL" id="TDQ79237.1"/>
    </source>
</evidence>
<dbReference type="Proteomes" id="UP000295292">
    <property type="component" value="Unassembled WGS sequence"/>
</dbReference>
<name>A0A4R6WJY9_9SPHI</name>
<dbReference type="OrthoDB" id="9876143at2"/>
<keyword evidence="2" id="KW-1185">Reference proteome</keyword>
<gene>
    <name evidence="1" type="ORF">CLV99_0670</name>
</gene>
<comment type="caution">
    <text evidence="1">The sequence shown here is derived from an EMBL/GenBank/DDBJ whole genome shotgun (WGS) entry which is preliminary data.</text>
</comment>
<sequence>MNKVKLNAQQRVVGAIIRKTTAYGEGLSLSLGSRPTLFMESDDICDVILPGMDPIPMDR</sequence>
<dbReference type="EMBL" id="SNYV01000011">
    <property type="protein sequence ID" value="TDQ79237.1"/>
    <property type="molecule type" value="Genomic_DNA"/>
</dbReference>
<reference evidence="1 2" key="1">
    <citation type="submission" date="2019-03" db="EMBL/GenBank/DDBJ databases">
        <title>Genomic Encyclopedia of Archaeal and Bacterial Type Strains, Phase II (KMG-II): from individual species to whole genera.</title>
        <authorList>
            <person name="Goeker M."/>
        </authorList>
    </citation>
    <scope>NUCLEOTIDE SEQUENCE [LARGE SCALE GENOMIC DNA]</scope>
    <source>
        <strain evidence="1 2">DSM 28353</strain>
    </source>
</reference>